<dbReference type="NCBIfam" id="TIGR00104">
    <property type="entry name" value="tRNA_TsaA"/>
    <property type="match status" value="1"/>
</dbReference>
<proteinExistence type="inferred from homology"/>
<dbReference type="InterPro" id="IPR023368">
    <property type="entry name" value="UPF0066_cons_site"/>
</dbReference>
<evidence type="ECO:0000313" key="4">
    <source>
        <dbReference type="EMBL" id="NQX49881.1"/>
    </source>
</evidence>
<evidence type="ECO:0000256" key="2">
    <source>
        <dbReference type="ARBA" id="ARBA00033753"/>
    </source>
</evidence>
<evidence type="ECO:0000259" key="3">
    <source>
        <dbReference type="PROSITE" id="PS51668"/>
    </source>
</evidence>
<evidence type="ECO:0000256" key="1">
    <source>
        <dbReference type="ARBA" id="ARBA00022691"/>
    </source>
</evidence>
<dbReference type="InterPro" id="IPR023370">
    <property type="entry name" value="TrmO-like_N"/>
</dbReference>
<dbReference type="InterPro" id="IPR040372">
    <property type="entry name" value="YaeB-like"/>
</dbReference>
<sequence length="147" mass="16385">MLPSESYNIIPVGVVAGTQNNLRLEIRPEYRPALKGLDAFSHCQILWWIHEFAEPSFRETTQIDPPYDAPVTGVFATRSPVRPNPLGLTVAGILSVDIERGRVEVSGLDAYPGTPVLDIKAYFPSADRVRQVRVPEWAASWGEWALQ</sequence>
<reference evidence="4 5" key="1">
    <citation type="submission" date="2020-05" db="EMBL/GenBank/DDBJ databases">
        <title>Paenibacillus glebae, sp. nov., Paenibacillus humi sp. nov., Paenibacillus pedi sp. nov., Paenibacillus terrestris sp. nov. and Paenibacillus terricola sp. nov., isolated from a forest top soil sample.</title>
        <authorList>
            <person name="Qi S."/>
            <person name="Carlier A."/>
            <person name="Cnockaert M."/>
            <person name="Vandamme P."/>
        </authorList>
    </citation>
    <scope>NUCLEOTIDE SEQUENCE [LARGE SCALE GENOMIC DNA]</scope>
    <source>
        <strain evidence="4 5">LMG 29502</strain>
    </source>
</reference>
<dbReference type="RefSeq" id="WP_173141332.1">
    <property type="nucleotide sequence ID" value="NZ_JABMKX010000035.1"/>
</dbReference>
<organism evidence="4 5">
    <name type="scientific">Paenibacillus tritici</name>
    <dbReference type="NCBI Taxonomy" id="1873425"/>
    <lineage>
        <taxon>Bacteria</taxon>
        <taxon>Bacillati</taxon>
        <taxon>Bacillota</taxon>
        <taxon>Bacilli</taxon>
        <taxon>Bacillales</taxon>
        <taxon>Paenibacillaceae</taxon>
        <taxon>Paenibacillus</taxon>
    </lineage>
</organism>
<dbReference type="PANTHER" id="PTHR12818">
    <property type="entry name" value="TRNA (ADENINE(37)-N6)-METHYLTRANSFERASE"/>
    <property type="match status" value="1"/>
</dbReference>
<keyword evidence="5" id="KW-1185">Reference proteome</keyword>
<comment type="caution">
    <text evidence="4">The sequence shown here is derived from an EMBL/GenBank/DDBJ whole genome shotgun (WGS) entry which is preliminary data.</text>
</comment>
<name>A0ABX2E1G0_9BACL</name>
<dbReference type="PROSITE" id="PS51668">
    <property type="entry name" value="TSAA_2"/>
    <property type="match status" value="1"/>
</dbReference>
<dbReference type="Pfam" id="PF01980">
    <property type="entry name" value="TrmO_N"/>
    <property type="match status" value="1"/>
</dbReference>
<dbReference type="InterPro" id="IPR036414">
    <property type="entry name" value="YaeB_N_sf"/>
</dbReference>
<accession>A0ABX2E1G0</accession>
<dbReference type="Gene3D" id="2.40.30.70">
    <property type="entry name" value="YaeB-like"/>
    <property type="match status" value="1"/>
</dbReference>
<dbReference type="Proteomes" id="UP000711047">
    <property type="component" value="Unassembled WGS sequence"/>
</dbReference>
<dbReference type="PANTHER" id="PTHR12818:SF0">
    <property type="entry name" value="TRNA (ADENINE(37)-N6)-METHYLTRANSFERASE"/>
    <property type="match status" value="1"/>
</dbReference>
<comment type="similarity">
    <text evidence="2">Belongs to the tRNA methyltransferase O family.</text>
</comment>
<dbReference type="SUPFAM" id="SSF118196">
    <property type="entry name" value="YaeB-like"/>
    <property type="match status" value="1"/>
</dbReference>
<dbReference type="CDD" id="cd09281">
    <property type="entry name" value="UPF0066"/>
    <property type="match status" value="1"/>
</dbReference>
<dbReference type="EMBL" id="JABMKX010000035">
    <property type="protein sequence ID" value="NQX49881.1"/>
    <property type="molecule type" value="Genomic_DNA"/>
</dbReference>
<protein>
    <submittedName>
        <fullName evidence="4">tRNA (N6-threonylcarbamoyladenosine(37)-N6)-methyltransferase TrmO</fullName>
    </submittedName>
</protein>
<feature type="domain" description="TsaA-like" evidence="3">
    <location>
        <begin position="9"/>
        <end position="131"/>
    </location>
</feature>
<gene>
    <name evidence="4" type="primary">tsaA</name>
    <name evidence="4" type="ORF">HQN87_31780</name>
</gene>
<keyword evidence="1" id="KW-0949">S-adenosyl-L-methionine</keyword>
<evidence type="ECO:0000313" key="5">
    <source>
        <dbReference type="Proteomes" id="UP000711047"/>
    </source>
</evidence>
<dbReference type="PROSITE" id="PS01318">
    <property type="entry name" value="TSAA_1"/>
    <property type="match status" value="1"/>
</dbReference>
<dbReference type="InterPro" id="IPR036413">
    <property type="entry name" value="YaeB-like_sf"/>
</dbReference>